<dbReference type="PROSITE" id="PS50181">
    <property type="entry name" value="FBOX"/>
    <property type="match status" value="1"/>
</dbReference>
<evidence type="ECO:0000313" key="4">
    <source>
        <dbReference type="Proteomes" id="UP001321760"/>
    </source>
</evidence>
<gene>
    <name evidence="3" type="ORF">QBC34DRAFT_364460</name>
</gene>
<keyword evidence="4" id="KW-1185">Reference proteome</keyword>
<organism evidence="3 4">
    <name type="scientific">Podospora aff. communis PSN243</name>
    <dbReference type="NCBI Taxonomy" id="3040156"/>
    <lineage>
        <taxon>Eukaryota</taxon>
        <taxon>Fungi</taxon>
        <taxon>Dikarya</taxon>
        <taxon>Ascomycota</taxon>
        <taxon>Pezizomycotina</taxon>
        <taxon>Sordariomycetes</taxon>
        <taxon>Sordariomycetidae</taxon>
        <taxon>Sordariales</taxon>
        <taxon>Podosporaceae</taxon>
        <taxon>Podospora</taxon>
    </lineage>
</organism>
<dbReference type="CDD" id="cd09917">
    <property type="entry name" value="F-box_SF"/>
    <property type="match status" value="1"/>
</dbReference>
<dbReference type="EMBL" id="MU866039">
    <property type="protein sequence ID" value="KAK4442007.1"/>
    <property type="molecule type" value="Genomic_DNA"/>
</dbReference>
<sequence>MQLPDLPVELIEQTAHFLDIPSLLNLRLTSQQLRQKSFPAFATACFSTVHIDLCPEPLARLQRIAQHPVLRLHVHRIVLAELRYPTRCSNPPRHRPGTGHHWTRNPRTNCLDPSPSANPAIADLRAALSQFPNLRAVVVYDDLAPEPEPPQPDASSLCLLDAIHIALLSIAHVPAGLRSFRVARGSLTHMAVHDDLLPRALLNSMPTSWATHLVDLQLGCYPPRVEASTMAPLLAELVLRARSLRRLSVHGARVDFYTRLLAGAAGKRNPPPPLEILEMQFTRTVTPGVMRDLVLRFKSTLRHLYVLHAALEGDDDWPPVLGAWAGGLGKLQSFNIQGLTSCAGTDGRKGSLVFDRVLQWEGSQNQEEEDWVPIDGEMTFGTGTVGPKKMGVVGMSYSESSNCEGRDWERTDAQKVLAKMAQVAYVECKNPRCEVGDTGRRESKQLLDSYVVGGRLKATVSRNFEAPDLPGFW</sequence>
<evidence type="ECO:0000256" key="1">
    <source>
        <dbReference type="SAM" id="MobiDB-lite"/>
    </source>
</evidence>
<name>A0AAV9G0E5_9PEZI</name>
<dbReference type="InterPro" id="IPR001810">
    <property type="entry name" value="F-box_dom"/>
</dbReference>
<feature type="compositionally biased region" description="Basic residues" evidence="1">
    <location>
        <begin position="92"/>
        <end position="104"/>
    </location>
</feature>
<dbReference type="Proteomes" id="UP001321760">
    <property type="component" value="Unassembled WGS sequence"/>
</dbReference>
<feature type="region of interest" description="Disordered" evidence="1">
    <location>
        <begin position="90"/>
        <end position="114"/>
    </location>
</feature>
<reference evidence="3" key="1">
    <citation type="journal article" date="2023" name="Mol. Phylogenet. Evol.">
        <title>Genome-scale phylogeny and comparative genomics of the fungal order Sordariales.</title>
        <authorList>
            <person name="Hensen N."/>
            <person name="Bonometti L."/>
            <person name="Westerberg I."/>
            <person name="Brannstrom I.O."/>
            <person name="Guillou S."/>
            <person name="Cros-Aarteil S."/>
            <person name="Calhoun S."/>
            <person name="Haridas S."/>
            <person name="Kuo A."/>
            <person name="Mondo S."/>
            <person name="Pangilinan J."/>
            <person name="Riley R."/>
            <person name="LaButti K."/>
            <person name="Andreopoulos B."/>
            <person name="Lipzen A."/>
            <person name="Chen C."/>
            <person name="Yan M."/>
            <person name="Daum C."/>
            <person name="Ng V."/>
            <person name="Clum A."/>
            <person name="Steindorff A."/>
            <person name="Ohm R.A."/>
            <person name="Martin F."/>
            <person name="Silar P."/>
            <person name="Natvig D.O."/>
            <person name="Lalanne C."/>
            <person name="Gautier V."/>
            <person name="Ament-Velasquez S.L."/>
            <person name="Kruys A."/>
            <person name="Hutchinson M.I."/>
            <person name="Powell A.J."/>
            <person name="Barry K."/>
            <person name="Miller A.N."/>
            <person name="Grigoriev I.V."/>
            <person name="Debuchy R."/>
            <person name="Gladieux P."/>
            <person name="Hiltunen Thoren M."/>
            <person name="Johannesson H."/>
        </authorList>
    </citation>
    <scope>NUCLEOTIDE SEQUENCE</scope>
    <source>
        <strain evidence="3">PSN243</strain>
    </source>
</reference>
<comment type="caution">
    <text evidence="3">The sequence shown here is derived from an EMBL/GenBank/DDBJ whole genome shotgun (WGS) entry which is preliminary data.</text>
</comment>
<accession>A0AAV9G0E5</accession>
<evidence type="ECO:0000259" key="2">
    <source>
        <dbReference type="PROSITE" id="PS50181"/>
    </source>
</evidence>
<feature type="domain" description="F-box" evidence="2">
    <location>
        <begin position="1"/>
        <end position="35"/>
    </location>
</feature>
<evidence type="ECO:0000313" key="3">
    <source>
        <dbReference type="EMBL" id="KAK4442007.1"/>
    </source>
</evidence>
<protein>
    <recommendedName>
        <fullName evidence="2">F-box domain-containing protein</fullName>
    </recommendedName>
</protein>
<proteinExistence type="predicted"/>
<reference evidence="3" key="2">
    <citation type="submission" date="2023-05" db="EMBL/GenBank/DDBJ databases">
        <authorList>
            <consortium name="Lawrence Berkeley National Laboratory"/>
            <person name="Steindorff A."/>
            <person name="Hensen N."/>
            <person name="Bonometti L."/>
            <person name="Westerberg I."/>
            <person name="Brannstrom I.O."/>
            <person name="Guillou S."/>
            <person name="Cros-Aarteil S."/>
            <person name="Calhoun S."/>
            <person name="Haridas S."/>
            <person name="Kuo A."/>
            <person name="Mondo S."/>
            <person name="Pangilinan J."/>
            <person name="Riley R."/>
            <person name="Labutti K."/>
            <person name="Andreopoulos B."/>
            <person name="Lipzen A."/>
            <person name="Chen C."/>
            <person name="Yanf M."/>
            <person name="Daum C."/>
            <person name="Ng V."/>
            <person name="Clum A."/>
            <person name="Ohm R."/>
            <person name="Martin F."/>
            <person name="Silar P."/>
            <person name="Natvig D."/>
            <person name="Lalanne C."/>
            <person name="Gautier V."/>
            <person name="Ament-Velasquez S.L."/>
            <person name="Kruys A."/>
            <person name="Hutchinson M.I."/>
            <person name="Powell A.J."/>
            <person name="Barry K."/>
            <person name="Miller A.N."/>
            <person name="Grigoriev I.V."/>
            <person name="Debuchy R."/>
            <person name="Gladieux P."/>
            <person name="Thoren M.H."/>
            <person name="Johannesson H."/>
        </authorList>
    </citation>
    <scope>NUCLEOTIDE SEQUENCE</scope>
    <source>
        <strain evidence="3">PSN243</strain>
    </source>
</reference>
<dbReference type="AlphaFoldDB" id="A0AAV9G0E5"/>